<keyword evidence="1" id="KW-1133">Transmembrane helix</keyword>
<feature type="transmembrane region" description="Helical" evidence="1">
    <location>
        <begin position="234"/>
        <end position="254"/>
    </location>
</feature>
<evidence type="ECO:0000259" key="2">
    <source>
        <dbReference type="Pfam" id="PF07670"/>
    </source>
</evidence>
<dbReference type="InterPro" id="IPR011642">
    <property type="entry name" value="Gate_dom"/>
</dbReference>
<name>A0A9D2IJF5_9FIRM</name>
<dbReference type="EMBL" id="DXCD01000113">
    <property type="protein sequence ID" value="HIZ13126.1"/>
    <property type="molecule type" value="Genomic_DNA"/>
</dbReference>
<feature type="transmembrane region" description="Helical" evidence="1">
    <location>
        <begin position="49"/>
        <end position="70"/>
    </location>
</feature>
<sequence length="443" mass="48538">MNKKNLLKFIFGSAFGVLMFLVPIPYEESFTTLLDFVKMWISALFGGSLPYVIMVLLIVSAVVSLIDFIFKPAVIRNNRYLKKAFCTTPLYLVSKIIGAAAGVMVVLQIGPEIVISPDTGGTIIDLCGTLFCILIAFSFMLPFLTDCGIMEFLGVITRPVVRPLFHVPGRASVDLIASWFGAANAAVILTREQYMKGFYTKREAGYIMTNFSLVSVPFCLMVANTIGLDSSFPIFYLCICLVGVALAVIIARIPPIRTIPDTYREETGKQVVEDLPDEKGILEYALESSCKRASEFHADTVLSSGLEVMMGTLFDLIPIVASWGVIALAVATYTPLFDWISYPMGLYLQLFGVQDAFAVAPATLVGFTDMFIPALLLAGADVAVKTKFIIGVLSLVQIIYLTEVGTVVIKSEVPLGFGKLFILFMERTLIAIPLIVLFANFIY</sequence>
<proteinExistence type="predicted"/>
<feature type="transmembrane region" description="Helical" evidence="1">
    <location>
        <begin position="204"/>
        <end position="228"/>
    </location>
</feature>
<feature type="transmembrane region" description="Helical" evidence="1">
    <location>
        <begin position="388"/>
        <end position="409"/>
    </location>
</feature>
<feature type="transmembrane region" description="Helical" evidence="1">
    <location>
        <begin position="90"/>
        <end position="110"/>
    </location>
</feature>
<evidence type="ECO:0000256" key="1">
    <source>
        <dbReference type="SAM" id="Phobius"/>
    </source>
</evidence>
<accession>A0A9D2IJF5</accession>
<evidence type="ECO:0000313" key="4">
    <source>
        <dbReference type="Proteomes" id="UP000824017"/>
    </source>
</evidence>
<organism evidence="3 4">
    <name type="scientific">Candidatus Mediterraneibacter stercorigallinarum</name>
    <dbReference type="NCBI Taxonomy" id="2838686"/>
    <lineage>
        <taxon>Bacteria</taxon>
        <taxon>Bacillati</taxon>
        <taxon>Bacillota</taxon>
        <taxon>Clostridia</taxon>
        <taxon>Lachnospirales</taxon>
        <taxon>Lachnospiraceae</taxon>
        <taxon>Mediterraneibacter</taxon>
    </lineage>
</organism>
<feature type="transmembrane region" description="Helical" evidence="1">
    <location>
        <begin position="313"/>
        <end position="336"/>
    </location>
</feature>
<keyword evidence="1" id="KW-0472">Membrane</keyword>
<dbReference type="AlphaFoldDB" id="A0A9D2IJF5"/>
<dbReference type="Pfam" id="PF07670">
    <property type="entry name" value="Gate"/>
    <property type="match status" value="1"/>
</dbReference>
<feature type="transmembrane region" description="Helical" evidence="1">
    <location>
        <begin position="122"/>
        <end position="144"/>
    </location>
</feature>
<feature type="domain" description="Nucleoside transporter/FeoB GTPase Gate" evidence="2">
    <location>
        <begin position="129"/>
        <end position="227"/>
    </location>
</feature>
<gene>
    <name evidence="3" type="ORF">H9817_04305</name>
</gene>
<evidence type="ECO:0000313" key="3">
    <source>
        <dbReference type="EMBL" id="HIZ13126.1"/>
    </source>
</evidence>
<comment type="caution">
    <text evidence="3">The sequence shown here is derived from an EMBL/GenBank/DDBJ whole genome shotgun (WGS) entry which is preliminary data.</text>
</comment>
<reference evidence="3" key="1">
    <citation type="journal article" date="2021" name="PeerJ">
        <title>Extensive microbial diversity within the chicken gut microbiome revealed by metagenomics and culture.</title>
        <authorList>
            <person name="Gilroy R."/>
            <person name="Ravi A."/>
            <person name="Getino M."/>
            <person name="Pursley I."/>
            <person name="Horton D.L."/>
            <person name="Alikhan N.F."/>
            <person name="Baker D."/>
            <person name="Gharbi K."/>
            <person name="Hall N."/>
            <person name="Watson M."/>
            <person name="Adriaenssens E.M."/>
            <person name="Foster-Nyarko E."/>
            <person name="Jarju S."/>
            <person name="Secka A."/>
            <person name="Antonio M."/>
            <person name="Oren A."/>
            <person name="Chaudhuri R.R."/>
            <person name="La Ragione R."/>
            <person name="Hildebrand F."/>
            <person name="Pallen M.J."/>
        </authorList>
    </citation>
    <scope>NUCLEOTIDE SEQUENCE</scope>
    <source>
        <strain evidence="3">ChiGjej1B1-13045</strain>
    </source>
</reference>
<reference evidence="3" key="2">
    <citation type="submission" date="2021-04" db="EMBL/GenBank/DDBJ databases">
        <authorList>
            <person name="Gilroy R."/>
        </authorList>
    </citation>
    <scope>NUCLEOTIDE SEQUENCE</scope>
    <source>
        <strain evidence="3">ChiGjej1B1-13045</strain>
    </source>
</reference>
<protein>
    <submittedName>
        <fullName evidence="3">YjiH family protein</fullName>
    </submittedName>
</protein>
<feature type="transmembrane region" description="Helical" evidence="1">
    <location>
        <begin position="7"/>
        <end position="26"/>
    </location>
</feature>
<feature type="transmembrane region" description="Helical" evidence="1">
    <location>
        <begin position="356"/>
        <end position="376"/>
    </location>
</feature>
<feature type="transmembrane region" description="Helical" evidence="1">
    <location>
        <begin position="421"/>
        <end position="442"/>
    </location>
</feature>
<dbReference type="Proteomes" id="UP000824017">
    <property type="component" value="Unassembled WGS sequence"/>
</dbReference>
<keyword evidence="1" id="KW-0812">Transmembrane</keyword>